<organism evidence="1 2">
    <name type="scientific">Entomophthora muscae</name>
    <dbReference type="NCBI Taxonomy" id="34485"/>
    <lineage>
        <taxon>Eukaryota</taxon>
        <taxon>Fungi</taxon>
        <taxon>Fungi incertae sedis</taxon>
        <taxon>Zoopagomycota</taxon>
        <taxon>Entomophthoromycotina</taxon>
        <taxon>Entomophthoromycetes</taxon>
        <taxon>Entomophthorales</taxon>
        <taxon>Entomophthoraceae</taxon>
        <taxon>Entomophthora</taxon>
    </lineage>
</organism>
<dbReference type="EMBL" id="QTSX02005803">
    <property type="protein sequence ID" value="KAJ9057356.1"/>
    <property type="molecule type" value="Genomic_DNA"/>
</dbReference>
<keyword evidence="2" id="KW-1185">Reference proteome</keyword>
<reference evidence="1" key="1">
    <citation type="submission" date="2022-04" db="EMBL/GenBank/DDBJ databases">
        <title>Genome of the entomopathogenic fungus Entomophthora muscae.</title>
        <authorList>
            <person name="Elya C."/>
            <person name="Lovett B.R."/>
            <person name="Lee E."/>
            <person name="Macias A.M."/>
            <person name="Hajek A.E."/>
            <person name="De Bivort B.L."/>
            <person name="Kasson M.T."/>
            <person name="De Fine Licht H.H."/>
            <person name="Stajich J.E."/>
        </authorList>
    </citation>
    <scope>NUCLEOTIDE SEQUENCE</scope>
    <source>
        <strain evidence="1">Berkeley</strain>
    </source>
</reference>
<name>A0ACC2S4Z8_9FUNG</name>
<evidence type="ECO:0000313" key="1">
    <source>
        <dbReference type="EMBL" id="KAJ9057356.1"/>
    </source>
</evidence>
<protein>
    <submittedName>
        <fullName evidence="1">Uncharacterized protein</fullName>
    </submittedName>
</protein>
<comment type="caution">
    <text evidence="1">The sequence shown here is derived from an EMBL/GenBank/DDBJ whole genome shotgun (WGS) entry which is preliminary data.</text>
</comment>
<dbReference type="Proteomes" id="UP001165960">
    <property type="component" value="Unassembled WGS sequence"/>
</dbReference>
<evidence type="ECO:0000313" key="2">
    <source>
        <dbReference type="Proteomes" id="UP001165960"/>
    </source>
</evidence>
<accession>A0ACC2S4Z8</accession>
<gene>
    <name evidence="1" type="ORF">DSO57_1023539</name>
</gene>
<sequence length="473" mass="52888">MKLGRISKKDIVRAQHSLPTLNSLPGVPEYPYLKKALVFKSLMLLPTLLLLAFAKVDVLASKPLNVMLHLDFGSFSHIKSLLEMGKVLEKRKHRVTFAAFDACEKYNELYQIPFISLGKSIDKSKVLREQMKKGYGTRERVDTLKDMPNFFGELLSSSYDTVYPQLGEVIDQERPDVVICDFFSIACRDVAEMKGFLLITGFQTVDGLGLMDAPFLTNSMDYGSITIDSLSFMERFKEKIINPLNMVYHFMALGNVINKSRAKHGVPPATMPVGDFSTSLNLANKFVGFEPAAPLSPNVKLVGPIKSDTYHPLTPDIAHFLDTHPALFTLPLVRKLSLPTLTWRTWWLALCPPLQKAPLMVSSGDLASLFWRIFPSTFTINGTEVSSDNLFSNMHPHMRLFAWAPQTAILKHKNTRLFISHGGIESTFEAILSGTPVLCMAFLADQSRNARKLEDAGVGKYVDRITAIPSILE</sequence>
<proteinExistence type="predicted"/>